<dbReference type="PROSITE" id="PS00623">
    <property type="entry name" value="GMC_OXRED_1"/>
    <property type="match status" value="1"/>
</dbReference>
<evidence type="ECO:0000259" key="11">
    <source>
        <dbReference type="PROSITE" id="PS00624"/>
    </source>
</evidence>
<evidence type="ECO:0000256" key="4">
    <source>
        <dbReference type="ARBA" id="ARBA00022729"/>
    </source>
</evidence>
<dbReference type="EMBL" id="BPQB01000017">
    <property type="protein sequence ID" value="GJE90581.1"/>
    <property type="molecule type" value="Genomic_DNA"/>
</dbReference>
<evidence type="ECO:0000256" key="2">
    <source>
        <dbReference type="ARBA" id="ARBA00010790"/>
    </source>
</evidence>
<dbReference type="PANTHER" id="PTHR11552:SF201">
    <property type="entry name" value="GLUCOSE-METHANOL-CHOLINE OXIDOREDUCTASE N-TERMINAL DOMAIN-CONTAINING PROTEIN"/>
    <property type="match status" value="1"/>
</dbReference>
<dbReference type="Pfam" id="PF05199">
    <property type="entry name" value="GMC_oxred_C"/>
    <property type="match status" value="1"/>
</dbReference>
<comment type="caution">
    <text evidence="12">The sequence shown here is derived from an EMBL/GenBank/DDBJ whole genome shotgun (WGS) entry which is preliminary data.</text>
</comment>
<protein>
    <submittedName>
        <fullName evidence="12">GMC family oxidoreductase</fullName>
    </submittedName>
</protein>
<dbReference type="PIRSF" id="PIRSF000137">
    <property type="entry name" value="Alcohol_oxidase"/>
    <property type="match status" value="1"/>
</dbReference>
<feature type="domain" description="Glucose-methanol-choline oxidoreductase N-terminal" evidence="10">
    <location>
        <begin position="97"/>
        <end position="120"/>
    </location>
</feature>
<keyword evidence="3 9" id="KW-0285">Flavoprotein</keyword>
<sequence>MASAPELASIAEVDGQTFDYVVIGGGTAGCVLASRLSEDPAVRVALLEAGANTLADPLVAAPMGYTRTMRNPEYDWLFRIAEQAHAPGAHNIPFTRGKMLGGSSALNIMAYTKPARAELDALEGLGNPGWNWDAYQTYAKKAERFAAAPPATEAQFKGQYDPVSVGHDGNLTLSFVPTGCGADAAFQQSVAANGLDILTDALGGDVVGIWKGVSTVDPATGCRVDAAKAYLLPALARPNLKVLTEAYVTRIVTRIEDGIAVARGVEFEYGGEPRAVSATREVILSAGAIMTPQILELSGIGDPDILRQHGIDVVVDLPGVGANAQEHIISPTLIYQMHEGKGIVTSHILGQPEKMDEIRASLGFHAPFNLLINNFAFVPLSIASPNASALLAAKRAWLASAALPAGLRAQYEVQLALLESGRGADIEVMASPMVPWRVPDATCPHIAFLPALAKPWSRGTVHIASADPRAPPTVDPHYLEDPFDLDVLAEGWKFARRVGESAPWTDVAAQRVVPAPDADLSDAAVKELVRTTIGTTWHTCGTAAMLPREHAGVVDPRLCVYGTRNVRVVDLSVLPLQLSVHPQAFVYALAERAADLIKGAA</sequence>
<proteinExistence type="inferred from homology"/>
<gene>
    <name evidence="12" type="ORF">PsYK624_067240</name>
</gene>
<dbReference type="Proteomes" id="UP000703269">
    <property type="component" value="Unassembled WGS sequence"/>
</dbReference>
<dbReference type="InterPro" id="IPR000172">
    <property type="entry name" value="GMC_OxRdtase_N"/>
</dbReference>
<dbReference type="Gene3D" id="3.50.50.60">
    <property type="entry name" value="FAD/NAD(P)-binding domain"/>
    <property type="match status" value="1"/>
</dbReference>
<evidence type="ECO:0000313" key="13">
    <source>
        <dbReference type="Proteomes" id="UP000703269"/>
    </source>
</evidence>
<dbReference type="InterPro" id="IPR012132">
    <property type="entry name" value="GMC_OxRdtase"/>
</dbReference>
<evidence type="ECO:0000259" key="10">
    <source>
        <dbReference type="PROSITE" id="PS00623"/>
    </source>
</evidence>
<evidence type="ECO:0000256" key="5">
    <source>
        <dbReference type="ARBA" id="ARBA00022827"/>
    </source>
</evidence>
<reference evidence="12 13" key="1">
    <citation type="submission" date="2021-08" db="EMBL/GenBank/DDBJ databases">
        <title>Draft Genome Sequence of Phanerochaete sordida strain YK-624.</title>
        <authorList>
            <person name="Mori T."/>
            <person name="Dohra H."/>
            <person name="Suzuki T."/>
            <person name="Kawagishi H."/>
            <person name="Hirai H."/>
        </authorList>
    </citation>
    <scope>NUCLEOTIDE SEQUENCE [LARGE SCALE GENOMIC DNA]</scope>
    <source>
        <strain evidence="12 13">YK-624</strain>
    </source>
</reference>
<feature type="active site" description="Proton acceptor" evidence="7">
    <location>
        <position position="581"/>
    </location>
</feature>
<comment type="similarity">
    <text evidence="2 9">Belongs to the GMC oxidoreductase family.</text>
</comment>
<evidence type="ECO:0000256" key="3">
    <source>
        <dbReference type="ARBA" id="ARBA00022630"/>
    </source>
</evidence>
<evidence type="ECO:0000256" key="9">
    <source>
        <dbReference type="RuleBase" id="RU003968"/>
    </source>
</evidence>
<dbReference type="Gene3D" id="3.30.560.10">
    <property type="entry name" value="Glucose Oxidase, domain 3"/>
    <property type="match status" value="1"/>
</dbReference>
<organism evidence="12 13">
    <name type="scientific">Phanerochaete sordida</name>
    <dbReference type="NCBI Taxonomy" id="48140"/>
    <lineage>
        <taxon>Eukaryota</taxon>
        <taxon>Fungi</taxon>
        <taxon>Dikarya</taxon>
        <taxon>Basidiomycota</taxon>
        <taxon>Agaricomycotina</taxon>
        <taxon>Agaricomycetes</taxon>
        <taxon>Polyporales</taxon>
        <taxon>Phanerochaetaceae</taxon>
        <taxon>Phanerochaete</taxon>
    </lineage>
</organism>
<dbReference type="GO" id="GO:0016614">
    <property type="term" value="F:oxidoreductase activity, acting on CH-OH group of donors"/>
    <property type="evidence" value="ECO:0007669"/>
    <property type="project" value="InterPro"/>
</dbReference>
<evidence type="ECO:0000313" key="12">
    <source>
        <dbReference type="EMBL" id="GJE90581.1"/>
    </source>
</evidence>
<dbReference type="InterPro" id="IPR036188">
    <property type="entry name" value="FAD/NAD-bd_sf"/>
</dbReference>
<dbReference type="SUPFAM" id="SSF54373">
    <property type="entry name" value="FAD-linked reductases, C-terminal domain"/>
    <property type="match status" value="1"/>
</dbReference>
<comment type="cofactor">
    <cofactor evidence="1 8">
        <name>FAD</name>
        <dbReference type="ChEBI" id="CHEBI:57692"/>
    </cofactor>
</comment>
<keyword evidence="6" id="KW-0560">Oxidoreductase</keyword>
<dbReference type="GO" id="GO:0050660">
    <property type="term" value="F:flavin adenine dinucleotide binding"/>
    <property type="evidence" value="ECO:0007669"/>
    <property type="project" value="InterPro"/>
</dbReference>
<keyword evidence="4" id="KW-0732">Signal</keyword>
<feature type="binding site" evidence="8">
    <location>
        <begin position="582"/>
        <end position="583"/>
    </location>
    <ligand>
        <name>FAD</name>
        <dbReference type="ChEBI" id="CHEBI:57692"/>
    </ligand>
</feature>
<dbReference type="SUPFAM" id="SSF51905">
    <property type="entry name" value="FAD/NAD(P)-binding domain"/>
    <property type="match status" value="1"/>
</dbReference>
<keyword evidence="5 8" id="KW-0274">FAD</keyword>
<evidence type="ECO:0000256" key="7">
    <source>
        <dbReference type="PIRSR" id="PIRSR000137-1"/>
    </source>
</evidence>
<keyword evidence="13" id="KW-1185">Reference proteome</keyword>
<name>A0A9P3LCK5_9APHY</name>
<dbReference type="OrthoDB" id="269227at2759"/>
<feature type="domain" description="Glucose-methanol-choline oxidoreductase N-terminal" evidence="11">
    <location>
        <begin position="287"/>
        <end position="301"/>
    </location>
</feature>
<dbReference type="InterPro" id="IPR007867">
    <property type="entry name" value="GMC_OxRtase_C"/>
</dbReference>
<feature type="binding site" evidence="8">
    <location>
        <position position="248"/>
    </location>
    <ligand>
        <name>FAD</name>
        <dbReference type="ChEBI" id="CHEBI:57692"/>
    </ligand>
</feature>
<dbReference type="PANTHER" id="PTHR11552">
    <property type="entry name" value="GLUCOSE-METHANOL-CHOLINE GMC OXIDOREDUCTASE"/>
    <property type="match status" value="1"/>
</dbReference>
<feature type="active site" description="Proton donor" evidence="7">
    <location>
        <position position="538"/>
    </location>
</feature>
<evidence type="ECO:0000256" key="8">
    <source>
        <dbReference type="PIRSR" id="PIRSR000137-2"/>
    </source>
</evidence>
<dbReference type="PROSITE" id="PS00624">
    <property type="entry name" value="GMC_OXRED_2"/>
    <property type="match status" value="1"/>
</dbReference>
<evidence type="ECO:0000256" key="1">
    <source>
        <dbReference type="ARBA" id="ARBA00001974"/>
    </source>
</evidence>
<evidence type="ECO:0000256" key="6">
    <source>
        <dbReference type="ARBA" id="ARBA00023002"/>
    </source>
</evidence>
<accession>A0A9P3LCK5</accession>
<dbReference type="Pfam" id="PF00732">
    <property type="entry name" value="GMC_oxred_N"/>
    <property type="match status" value="1"/>
</dbReference>
<dbReference type="AlphaFoldDB" id="A0A9P3LCK5"/>
<feature type="binding site" evidence="8">
    <location>
        <begin position="537"/>
        <end position="538"/>
    </location>
    <ligand>
        <name>FAD</name>
        <dbReference type="ChEBI" id="CHEBI:57692"/>
    </ligand>
</feature>